<organism evidence="2 3">
    <name type="scientific">Streptomyces ambofaciens</name>
    <dbReference type="NCBI Taxonomy" id="1889"/>
    <lineage>
        <taxon>Bacteria</taxon>
        <taxon>Bacillati</taxon>
        <taxon>Actinomycetota</taxon>
        <taxon>Actinomycetes</taxon>
        <taxon>Kitasatosporales</taxon>
        <taxon>Streptomycetaceae</taxon>
        <taxon>Streptomyces</taxon>
    </lineage>
</organism>
<evidence type="ECO:0000256" key="1">
    <source>
        <dbReference type="SAM" id="MobiDB-lite"/>
    </source>
</evidence>
<reference evidence="3" key="1">
    <citation type="submission" date="2015-10" db="EMBL/GenBank/DDBJ databases">
        <title>Complete genome sequence of Streptomyces ambofaciens DSM 40697.</title>
        <authorList>
            <person name="Thibessard A."/>
            <person name="Leblond P."/>
        </authorList>
    </citation>
    <scope>NUCLEOTIDE SEQUENCE [LARGE SCALE GENOMIC DNA]</scope>
    <source>
        <strain evidence="3">DSM 40697</strain>
    </source>
</reference>
<protein>
    <recommendedName>
        <fullName evidence="4">Transposase</fullName>
    </recommendedName>
</protein>
<reference evidence="2 3" key="2">
    <citation type="journal article" date="2016" name="Genome Announc.">
        <title>Complete Genome Sequence of Streptomyces ambofaciens DSM 40697, a Paradigm for Genome Plasticity Studies.</title>
        <authorList>
            <person name="Thibessard A."/>
            <person name="Leblond P."/>
        </authorList>
    </citation>
    <scope>NUCLEOTIDE SEQUENCE [LARGE SCALE GENOMIC DNA]</scope>
    <source>
        <strain evidence="2 3">DSM 40697</strain>
    </source>
</reference>
<dbReference type="Proteomes" id="UP000076720">
    <property type="component" value="Chromosome"/>
</dbReference>
<accession>A0ABN4PC05</accession>
<feature type="compositionally biased region" description="Polar residues" evidence="1">
    <location>
        <begin position="43"/>
        <end position="55"/>
    </location>
</feature>
<proteinExistence type="predicted"/>
<evidence type="ECO:0000313" key="3">
    <source>
        <dbReference type="Proteomes" id="UP000076720"/>
    </source>
</evidence>
<evidence type="ECO:0008006" key="4">
    <source>
        <dbReference type="Google" id="ProtNLM"/>
    </source>
</evidence>
<evidence type="ECO:0000313" key="2">
    <source>
        <dbReference type="EMBL" id="ANB08806.1"/>
    </source>
</evidence>
<feature type="region of interest" description="Disordered" evidence="1">
    <location>
        <begin position="1"/>
        <end position="25"/>
    </location>
</feature>
<feature type="region of interest" description="Disordered" evidence="1">
    <location>
        <begin position="41"/>
        <end position="66"/>
    </location>
</feature>
<dbReference type="EMBL" id="CP012949">
    <property type="protein sequence ID" value="ANB08806.1"/>
    <property type="molecule type" value="Genomic_DNA"/>
</dbReference>
<name>A0ABN4PC05_STRAM</name>
<sequence>MVQWPKGQAITMARPTTSSSETVPKSVSWWKRESAEFDRWSPITHSRPSGTSTSKGVVEGLSPGYR</sequence>
<keyword evidence="3" id="KW-1185">Reference proteome</keyword>
<gene>
    <name evidence="2" type="ORF">SAM40697_4849</name>
</gene>
<feature type="compositionally biased region" description="Polar residues" evidence="1">
    <location>
        <begin position="14"/>
        <end position="25"/>
    </location>
</feature>